<reference evidence="1 2" key="1">
    <citation type="submission" date="2017-08" db="EMBL/GenBank/DDBJ databases">
        <title>Multipartite genome sequences of Sinorhizobium species nodulating soybeans.</title>
        <authorList>
            <person name="Tian C.F."/>
        </authorList>
    </citation>
    <scope>NUCLEOTIDE SEQUENCE [LARGE SCALE GENOMIC DNA]</scope>
    <source>
        <strain evidence="1 2">CCBAU 05684</strain>
    </source>
</reference>
<dbReference type="eggNOG" id="ENOG5030ZS6">
    <property type="taxonomic scope" value="Bacteria"/>
</dbReference>
<dbReference type="STRING" id="716928.GCA_000261485_04822"/>
<proteinExistence type="predicted"/>
<dbReference type="SUPFAM" id="SSF53448">
    <property type="entry name" value="Nucleotide-diphospho-sugar transferases"/>
    <property type="match status" value="1"/>
</dbReference>
<dbReference type="EMBL" id="CP023067">
    <property type="protein sequence ID" value="ASY62514.1"/>
    <property type="molecule type" value="Genomic_DNA"/>
</dbReference>
<dbReference type="KEGG" id="esj:SJ05684_c10570"/>
<keyword evidence="2" id="KW-1185">Reference proteome</keyword>
<evidence type="ECO:0000313" key="1">
    <source>
        <dbReference type="EMBL" id="ASY62514.1"/>
    </source>
</evidence>
<name>A0A249PA16_9HYPH</name>
<gene>
    <name evidence="1" type="ORF">SJ05684_c10570</name>
</gene>
<accession>A0A249PA16</accession>
<evidence type="ECO:0000313" key="2">
    <source>
        <dbReference type="Proteomes" id="UP000217211"/>
    </source>
</evidence>
<sequence>MRLEAGVSAHLGIPHRFVCLTDMHVLCDMVPLEEGWPGWWSKMELFRADIAGDLLYFDLDTIITGDLSDMASIGRLAIMRDVYRPDGLQSSVMFIPEAVRKQVWEVFTEDPAHYMAQYSCGGDQAFLELLWLGKAAIWQDVLPGQVQSYKAAHMAERGVPDNCRAVIFHGRPKPRDIGWKL</sequence>
<dbReference type="Proteomes" id="UP000217211">
    <property type="component" value="Chromosome"/>
</dbReference>
<organism evidence="1 2">
    <name type="scientific">Sinorhizobium sojae CCBAU 05684</name>
    <dbReference type="NCBI Taxonomy" id="716928"/>
    <lineage>
        <taxon>Bacteria</taxon>
        <taxon>Pseudomonadati</taxon>
        <taxon>Pseudomonadota</taxon>
        <taxon>Alphaproteobacteria</taxon>
        <taxon>Hyphomicrobiales</taxon>
        <taxon>Rhizobiaceae</taxon>
        <taxon>Sinorhizobium/Ensifer group</taxon>
        <taxon>Sinorhizobium</taxon>
    </lineage>
</organism>
<dbReference type="Gene3D" id="3.90.550.10">
    <property type="entry name" value="Spore Coat Polysaccharide Biosynthesis Protein SpsA, Chain A"/>
    <property type="match status" value="1"/>
</dbReference>
<dbReference type="AlphaFoldDB" id="A0A249PA16"/>
<protein>
    <submittedName>
        <fullName evidence="1">Putative morphogenetic function</fullName>
    </submittedName>
</protein>
<dbReference type="InterPro" id="IPR029044">
    <property type="entry name" value="Nucleotide-diphossugar_trans"/>
</dbReference>